<dbReference type="EMBL" id="SRXV01000005">
    <property type="protein sequence ID" value="TGY91714.1"/>
    <property type="molecule type" value="Genomic_DNA"/>
</dbReference>
<name>A0A4S2H7B4_9PROT</name>
<evidence type="ECO:0000259" key="1">
    <source>
        <dbReference type="SMART" id="SM00065"/>
    </source>
</evidence>
<proteinExistence type="predicted"/>
<dbReference type="AlphaFoldDB" id="A0A4S2H7B4"/>
<dbReference type="InterPro" id="IPR029016">
    <property type="entry name" value="GAF-like_dom_sf"/>
</dbReference>
<evidence type="ECO:0000313" key="2">
    <source>
        <dbReference type="EMBL" id="TGY91714.1"/>
    </source>
</evidence>
<dbReference type="PANTHER" id="PTHR43102:SF2">
    <property type="entry name" value="GAF DOMAIN-CONTAINING PROTEIN"/>
    <property type="match status" value="1"/>
</dbReference>
<sequence length="173" mass="19200">MASMTDAERVAALRRYQVLDTDPDPRFQAITNTAAIALDVPIALVTLVDESRQWFKARHGLDVCETEREISFCTHAIVSTEPFIVEDAASHPVFKNNPLVTGHPFIRFYAGIPLIDKQGAALGTFCIIDAQPRTLKDDELTMLFGFAQFAMTALTAHRQKIEMETDSSLRTGS</sequence>
<comment type="caution">
    <text evidence="2">The sequence shown here is derived from an EMBL/GenBank/DDBJ whole genome shotgun (WGS) entry which is preliminary data.</text>
</comment>
<dbReference type="SMART" id="SM00065">
    <property type="entry name" value="GAF"/>
    <property type="match status" value="1"/>
</dbReference>
<dbReference type="SUPFAM" id="SSF55781">
    <property type="entry name" value="GAF domain-like"/>
    <property type="match status" value="1"/>
</dbReference>
<feature type="domain" description="GAF" evidence="1">
    <location>
        <begin position="22"/>
        <end position="164"/>
    </location>
</feature>
<protein>
    <submittedName>
        <fullName evidence="2">GAF domain-containing protein</fullName>
    </submittedName>
</protein>
<reference evidence="2 3" key="1">
    <citation type="journal article" date="2013" name="Int. J. Syst. Evol. Microbiol.">
        <title>Marinicauda pacifica gen. nov., sp. nov., a prosthecate alphaproteobacterium of the family Hyphomonadaceae isolated from deep seawater.</title>
        <authorList>
            <person name="Zhang X.Y."/>
            <person name="Li G.W."/>
            <person name="Wang C.S."/>
            <person name="Zhang Y.J."/>
            <person name="Xu X.W."/>
            <person name="Li H."/>
            <person name="Liu A."/>
            <person name="Liu C."/>
            <person name="Xie B.B."/>
            <person name="Qin Q.L."/>
            <person name="Xu Z."/>
            <person name="Chen X.L."/>
            <person name="Zhou B.C."/>
            <person name="Zhang Y.Z."/>
        </authorList>
    </citation>
    <scope>NUCLEOTIDE SEQUENCE [LARGE SCALE GENOMIC DNA]</scope>
    <source>
        <strain evidence="2 3">P-1 km-3</strain>
    </source>
</reference>
<keyword evidence="3" id="KW-1185">Reference proteome</keyword>
<evidence type="ECO:0000313" key="3">
    <source>
        <dbReference type="Proteomes" id="UP000305451"/>
    </source>
</evidence>
<accession>A0A4S2H7B4</accession>
<dbReference type="InterPro" id="IPR003018">
    <property type="entry name" value="GAF"/>
</dbReference>
<gene>
    <name evidence="2" type="ORF">E5162_13925</name>
</gene>
<dbReference type="Proteomes" id="UP000305451">
    <property type="component" value="Unassembled WGS sequence"/>
</dbReference>
<dbReference type="Gene3D" id="3.30.450.40">
    <property type="match status" value="1"/>
</dbReference>
<dbReference type="OrthoDB" id="9816309at2"/>
<dbReference type="PANTHER" id="PTHR43102">
    <property type="entry name" value="SLR1143 PROTEIN"/>
    <property type="match status" value="1"/>
</dbReference>
<dbReference type="Pfam" id="PF01590">
    <property type="entry name" value="GAF"/>
    <property type="match status" value="1"/>
</dbReference>
<organism evidence="2 3">
    <name type="scientific">Marinicauda pacifica</name>
    <dbReference type="NCBI Taxonomy" id="1133559"/>
    <lineage>
        <taxon>Bacteria</taxon>
        <taxon>Pseudomonadati</taxon>
        <taxon>Pseudomonadota</taxon>
        <taxon>Alphaproteobacteria</taxon>
        <taxon>Maricaulales</taxon>
        <taxon>Maricaulaceae</taxon>
        <taxon>Marinicauda</taxon>
    </lineage>
</organism>